<dbReference type="RefSeq" id="WP_310314825.1">
    <property type="nucleotide sequence ID" value="NZ_JAVDWU010000003.1"/>
</dbReference>
<evidence type="ECO:0000313" key="3">
    <source>
        <dbReference type="Proteomes" id="UP001265700"/>
    </source>
</evidence>
<evidence type="ECO:0000256" key="1">
    <source>
        <dbReference type="SAM" id="MobiDB-lite"/>
    </source>
</evidence>
<name>A0ABU1WLZ1_9BURK</name>
<dbReference type="Proteomes" id="UP001265700">
    <property type="component" value="Unassembled WGS sequence"/>
</dbReference>
<reference evidence="2 3" key="1">
    <citation type="submission" date="2023-07" db="EMBL/GenBank/DDBJ databases">
        <title>Sorghum-associated microbial communities from plants grown in Nebraska, USA.</title>
        <authorList>
            <person name="Schachtman D."/>
        </authorList>
    </citation>
    <scope>NUCLEOTIDE SEQUENCE [LARGE SCALE GENOMIC DNA]</scope>
    <source>
        <strain evidence="2 3">4249</strain>
    </source>
</reference>
<organism evidence="2 3">
    <name type="scientific">Hydrogenophaga palleronii</name>
    <dbReference type="NCBI Taxonomy" id="65655"/>
    <lineage>
        <taxon>Bacteria</taxon>
        <taxon>Pseudomonadati</taxon>
        <taxon>Pseudomonadota</taxon>
        <taxon>Betaproteobacteria</taxon>
        <taxon>Burkholderiales</taxon>
        <taxon>Comamonadaceae</taxon>
        <taxon>Hydrogenophaga</taxon>
    </lineage>
</organism>
<feature type="region of interest" description="Disordered" evidence="1">
    <location>
        <begin position="239"/>
        <end position="258"/>
    </location>
</feature>
<comment type="caution">
    <text evidence="2">The sequence shown here is derived from an EMBL/GenBank/DDBJ whole genome shotgun (WGS) entry which is preliminary data.</text>
</comment>
<protein>
    <submittedName>
        <fullName evidence="2">Uncharacterized protein</fullName>
    </submittedName>
</protein>
<feature type="compositionally biased region" description="Basic residues" evidence="1">
    <location>
        <begin position="53"/>
        <end position="64"/>
    </location>
</feature>
<sequence>MKVHPTQAAQAAAEVRRHDEHLHARSSGKTGSGQRGQFGGYVFRVSRASAPRSARRPPRLRRPPRPPGAQQVDLEHIAEQGPTTNMRLAPQSSALEDEERSDSLVIDAMAWNDDAHDGMQEQDHRQKARALSWRVGRRKQLDGDVALLSGLQAVCGADAQALWSAAGANTPVRAEDLARALVHAMVDVHTAAERSSPMPDATNLQLAAVRMYLMKVLQSGLEQGPLATLWRVKRALLESRPKGPRRPPTGVGDEDRQNRNLLLPLKLLNADRPRSAEQVQQACDRMALSWQMALMGASKPTV</sequence>
<dbReference type="EMBL" id="JAVDWU010000003">
    <property type="protein sequence ID" value="MDR7149942.1"/>
    <property type="molecule type" value="Genomic_DNA"/>
</dbReference>
<feature type="compositionally biased region" description="Gly residues" evidence="1">
    <location>
        <begin position="30"/>
        <end position="39"/>
    </location>
</feature>
<feature type="region of interest" description="Disordered" evidence="1">
    <location>
        <begin position="1"/>
        <end position="71"/>
    </location>
</feature>
<gene>
    <name evidence="2" type="ORF">J2W49_001897</name>
</gene>
<accession>A0ABU1WLZ1</accession>
<feature type="compositionally biased region" description="Basic and acidic residues" evidence="1">
    <location>
        <begin position="14"/>
        <end position="23"/>
    </location>
</feature>
<keyword evidence="3" id="KW-1185">Reference proteome</keyword>
<proteinExistence type="predicted"/>
<evidence type="ECO:0000313" key="2">
    <source>
        <dbReference type="EMBL" id="MDR7149942.1"/>
    </source>
</evidence>